<proteinExistence type="predicted"/>
<dbReference type="EMBL" id="SMLW01000607">
    <property type="protein sequence ID" value="MTI27006.1"/>
    <property type="molecule type" value="Genomic_DNA"/>
</dbReference>
<dbReference type="SUPFAM" id="SSF48452">
    <property type="entry name" value="TPR-like"/>
    <property type="match status" value="1"/>
</dbReference>
<reference evidence="1 2" key="1">
    <citation type="submission" date="2019-02" db="EMBL/GenBank/DDBJ databases">
        <authorList>
            <person name="Goldberg S.R."/>
            <person name="Haltli B.A."/>
            <person name="Correa H."/>
            <person name="Russell K.G."/>
        </authorList>
    </citation>
    <scope>NUCLEOTIDE SEQUENCE [LARGE SCALE GENOMIC DNA]</scope>
    <source>
        <strain evidence="1 2">JCM 16186</strain>
    </source>
</reference>
<protein>
    <recommendedName>
        <fullName evidence="3">Tetratricopeptide repeat protein</fullName>
    </recommendedName>
</protein>
<dbReference type="Proteomes" id="UP000798808">
    <property type="component" value="Unassembled WGS sequence"/>
</dbReference>
<evidence type="ECO:0008006" key="3">
    <source>
        <dbReference type="Google" id="ProtNLM"/>
    </source>
</evidence>
<dbReference type="SMART" id="SM00028">
    <property type="entry name" value="TPR"/>
    <property type="match status" value="3"/>
</dbReference>
<dbReference type="InterPro" id="IPR011989">
    <property type="entry name" value="ARM-like"/>
</dbReference>
<dbReference type="NCBIfam" id="NF047558">
    <property type="entry name" value="TPR_END_plus"/>
    <property type="match status" value="1"/>
</dbReference>
<dbReference type="Gene3D" id="1.25.40.10">
    <property type="entry name" value="Tetratricopeptide repeat domain"/>
    <property type="match status" value="1"/>
</dbReference>
<evidence type="ECO:0000313" key="2">
    <source>
        <dbReference type="Proteomes" id="UP000798808"/>
    </source>
</evidence>
<keyword evidence="2" id="KW-1185">Reference proteome</keyword>
<dbReference type="InterPro" id="IPR016024">
    <property type="entry name" value="ARM-type_fold"/>
</dbReference>
<dbReference type="Gene3D" id="1.25.10.10">
    <property type="entry name" value="Leucine-rich Repeat Variant"/>
    <property type="match status" value="1"/>
</dbReference>
<organism evidence="1 2">
    <name type="scientific">Fulvivirga kasyanovii</name>
    <dbReference type="NCBI Taxonomy" id="396812"/>
    <lineage>
        <taxon>Bacteria</taxon>
        <taxon>Pseudomonadati</taxon>
        <taxon>Bacteroidota</taxon>
        <taxon>Cytophagia</taxon>
        <taxon>Cytophagales</taxon>
        <taxon>Fulvivirgaceae</taxon>
        <taxon>Fulvivirga</taxon>
    </lineage>
</organism>
<dbReference type="InterPro" id="IPR019734">
    <property type="entry name" value="TPR_rpt"/>
</dbReference>
<name>A0ABW9RSY6_9BACT</name>
<sequence length="733" mass="82930">MTVNELLERALHSSYRQQWDKALEYAQRAVEKEPDNFLTCKRLGLALWYSDRKEEAIAMMKKSVDLNPEFASAYYNLACFYANERRKAEMLLNLQKAIDLDEFTDYREMAEEDEDFEGFLDDDDFLEIIEAERKESNKLAEIFASGDYGMISQTILQLDQEIPVKAVDWEDYGDESISELIKNNGTKLSEEALLYLFRIVSFNESIDYFEGFSALLETLKAKKDGAFDDFLIQAWKGRYEYTDPGHLGSIDYQMLDSIKQLPVEKVAEIALWGLRSHGQDALRDYENLNAIALEKLPEPHPLRTELVELVDNYLHGDIYQGETFDVRQRRIRIALAPPPVEYDSTSGDSWAYEKAALAHFHPANVINAASRLVIQKDPALVDLVRKDMQKICDFAIDPGLPAELRVSAVKDIIGRLGDKKAIAAVAPALRDKSVKLLEAIGEVMHKAGVVSPEAKVAVDCLIKEADREELDNYDLYDLICALRWFKDERVVEALLSALNKGNEAVRREALRGLGIQKAVTAIPQIVMQLREGSPQCVSAAAKCLHEIGGEAWQALEDKSNYEKVLSAAKKHPRWSMEALIYFRHERVNDDLIKLLKKNKEFDAFPYLAKGIAAKATELNIPELIQIGLDRYQAENIGGRHFVEIFRSIARRGQAPVHESVLDEVKEILSGSDKGDLRDFVADLKYDGKYANVSAPSEAERESEEKFAEVYAQALKAIDEAQGLPEILFLGDLK</sequence>
<dbReference type="SUPFAM" id="SSF48371">
    <property type="entry name" value="ARM repeat"/>
    <property type="match status" value="2"/>
</dbReference>
<dbReference type="InterPro" id="IPR011990">
    <property type="entry name" value="TPR-like_helical_dom_sf"/>
</dbReference>
<gene>
    <name evidence="1" type="ORF">E1163_18760</name>
</gene>
<dbReference type="Pfam" id="PF13181">
    <property type="entry name" value="TPR_8"/>
    <property type="match status" value="2"/>
</dbReference>
<evidence type="ECO:0000313" key="1">
    <source>
        <dbReference type="EMBL" id="MTI27006.1"/>
    </source>
</evidence>
<comment type="caution">
    <text evidence="1">The sequence shown here is derived from an EMBL/GenBank/DDBJ whole genome shotgun (WGS) entry which is preliminary data.</text>
</comment>
<accession>A0ABW9RSY6</accession>
<dbReference type="RefSeq" id="WP_155174014.1">
    <property type="nucleotide sequence ID" value="NZ_BAAAFL010000068.1"/>
</dbReference>